<dbReference type="InterPro" id="IPR036249">
    <property type="entry name" value="Thioredoxin-like_sf"/>
</dbReference>
<dbReference type="Gene3D" id="3.40.30.10">
    <property type="entry name" value="Glutaredoxin"/>
    <property type="match status" value="1"/>
</dbReference>
<dbReference type="OrthoDB" id="78947at2759"/>
<evidence type="ECO:0000259" key="2">
    <source>
        <dbReference type="Pfam" id="PF06110"/>
    </source>
</evidence>
<dbReference type="GO" id="GO:0047134">
    <property type="term" value="F:protein-disulfide reductase [NAD(P)H] activity"/>
    <property type="evidence" value="ECO:0007669"/>
    <property type="project" value="InterPro"/>
</dbReference>
<accession>A0A8H7Q2H1</accession>
<feature type="domain" description="Thioredoxin" evidence="2">
    <location>
        <begin position="9"/>
        <end position="125"/>
    </location>
</feature>
<dbReference type="EMBL" id="JAEPRA010000006">
    <property type="protein sequence ID" value="KAG2184108.1"/>
    <property type="molecule type" value="Genomic_DNA"/>
</dbReference>
<comment type="similarity">
    <text evidence="1">Belongs to the thioredoxin family.</text>
</comment>
<comment type="caution">
    <text evidence="3">The sequence shown here is derived from an EMBL/GenBank/DDBJ whole genome shotgun (WGS) entry which is preliminary data.</text>
</comment>
<dbReference type="Proteomes" id="UP000612746">
    <property type="component" value="Unassembled WGS sequence"/>
</dbReference>
<proteinExistence type="inferred from homology"/>
<dbReference type="Pfam" id="PF06110">
    <property type="entry name" value="TXD17-like_Trx"/>
    <property type="match status" value="1"/>
</dbReference>
<evidence type="ECO:0000256" key="1">
    <source>
        <dbReference type="ARBA" id="ARBA00008987"/>
    </source>
</evidence>
<dbReference type="GO" id="GO:0005829">
    <property type="term" value="C:cytosol"/>
    <property type="evidence" value="ECO:0007669"/>
    <property type="project" value="TreeGrafter"/>
</dbReference>
<evidence type="ECO:0000313" key="4">
    <source>
        <dbReference type="Proteomes" id="UP000612746"/>
    </source>
</evidence>
<sequence length="129" mass="14645">MKSKRVPIDEFDQTLRETVAENDQVFVLFFGTEDPDKNDESWCPDCVIADPLVRKWVSKVPNSVLLEAPVGSRSEWKLNSAHIYRVNPEISLKAIPTLIRWTKNGPDGKLVEDECADQTKLEAFINTKA</sequence>
<dbReference type="PANTHER" id="PTHR12452:SF0">
    <property type="entry name" value="THIOREDOXIN DOMAIN-CONTAINING PROTEIN 17"/>
    <property type="match status" value="1"/>
</dbReference>
<organism evidence="3 4">
    <name type="scientific">Umbelopsis vinacea</name>
    <dbReference type="NCBI Taxonomy" id="44442"/>
    <lineage>
        <taxon>Eukaryota</taxon>
        <taxon>Fungi</taxon>
        <taxon>Fungi incertae sedis</taxon>
        <taxon>Mucoromycota</taxon>
        <taxon>Mucoromycotina</taxon>
        <taxon>Umbelopsidomycetes</taxon>
        <taxon>Umbelopsidales</taxon>
        <taxon>Umbelopsidaceae</taxon>
        <taxon>Umbelopsis</taxon>
    </lineage>
</organism>
<keyword evidence="4" id="KW-1185">Reference proteome</keyword>
<name>A0A8H7Q2H1_9FUNG</name>
<dbReference type="AlphaFoldDB" id="A0A8H7Q2H1"/>
<dbReference type="InterPro" id="IPR010357">
    <property type="entry name" value="TXNDC17_dom"/>
</dbReference>
<dbReference type="SUPFAM" id="SSF52833">
    <property type="entry name" value="Thioredoxin-like"/>
    <property type="match status" value="1"/>
</dbReference>
<dbReference type="PANTHER" id="PTHR12452">
    <property type="entry name" value="42-9-9 PROTEIN-RELATED"/>
    <property type="match status" value="1"/>
</dbReference>
<gene>
    <name evidence="3" type="ORF">INT44_009123</name>
</gene>
<reference evidence="3" key="1">
    <citation type="submission" date="2020-12" db="EMBL/GenBank/DDBJ databases">
        <title>Metabolic potential, ecology and presence of endohyphal bacteria is reflected in genomic diversity of Mucoromycotina.</title>
        <authorList>
            <person name="Muszewska A."/>
            <person name="Okrasinska A."/>
            <person name="Steczkiewicz K."/>
            <person name="Drgas O."/>
            <person name="Orlowska M."/>
            <person name="Perlinska-Lenart U."/>
            <person name="Aleksandrzak-Piekarczyk T."/>
            <person name="Szatraj K."/>
            <person name="Zielenkiewicz U."/>
            <person name="Pilsyk S."/>
            <person name="Malc E."/>
            <person name="Mieczkowski P."/>
            <person name="Kruszewska J.S."/>
            <person name="Biernat P."/>
            <person name="Pawlowska J."/>
        </authorList>
    </citation>
    <scope>NUCLEOTIDE SEQUENCE</scope>
    <source>
        <strain evidence="3">WA0000051536</strain>
    </source>
</reference>
<dbReference type="InterPro" id="IPR045108">
    <property type="entry name" value="TXNDC17-like"/>
</dbReference>
<evidence type="ECO:0000313" key="3">
    <source>
        <dbReference type="EMBL" id="KAG2184108.1"/>
    </source>
</evidence>
<protein>
    <recommendedName>
        <fullName evidence="2">Thioredoxin domain-containing protein</fullName>
    </recommendedName>
</protein>